<name>A0AAU7DQF5_9BACT</name>
<keyword evidence="3" id="KW-0418">Kinase</keyword>
<keyword evidence="3" id="KW-0808">Transferase</keyword>
<feature type="transmembrane region" description="Helical" evidence="1">
    <location>
        <begin position="23"/>
        <end position="41"/>
    </location>
</feature>
<evidence type="ECO:0000256" key="1">
    <source>
        <dbReference type="SAM" id="Phobius"/>
    </source>
</evidence>
<dbReference type="GO" id="GO:0000155">
    <property type="term" value="F:phosphorelay sensor kinase activity"/>
    <property type="evidence" value="ECO:0007669"/>
    <property type="project" value="InterPro"/>
</dbReference>
<evidence type="ECO:0000313" key="3">
    <source>
        <dbReference type="EMBL" id="XBH19919.1"/>
    </source>
</evidence>
<dbReference type="Gene3D" id="3.30.565.10">
    <property type="entry name" value="Histidine kinase-like ATPase, C-terminal domain"/>
    <property type="match status" value="1"/>
</dbReference>
<evidence type="ECO:0000259" key="2">
    <source>
        <dbReference type="Pfam" id="PF06580"/>
    </source>
</evidence>
<dbReference type="PANTHER" id="PTHR34220:SF7">
    <property type="entry name" value="SENSOR HISTIDINE KINASE YPDA"/>
    <property type="match status" value="1"/>
</dbReference>
<dbReference type="PANTHER" id="PTHR34220">
    <property type="entry name" value="SENSOR HISTIDINE KINASE YPDA"/>
    <property type="match status" value="1"/>
</dbReference>
<feature type="transmembrane region" description="Helical" evidence="1">
    <location>
        <begin position="145"/>
        <end position="164"/>
    </location>
</feature>
<feature type="transmembrane region" description="Helical" evidence="1">
    <location>
        <begin position="101"/>
        <end position="125"/>
    </location>
</feature>
<protein>
    <submittedName>
        <fullName evidence="3">Histidine kinase</fullName>
    </submittedName>
</protein>
<feature type="transmembrane region" description="Helical" evidence="1">
    <location>
        <begin position="61"/>
        <end position="80"/>
    </location>
</feature>
<proteinExistence type="predicted"/>
<dbReference type="InterPro" id="IPR036890">
    <property type="entry name" value="HATPase_C_sf"/>
</dbReference>
<dbReference type="EMBL" id="CP121196">
    <property type="protein sequence ID" value="XBH19919.1"/>
    <property type="molecule type" value="Genomic_DNA"/>
</dbReference>
<dbReference type="GO" id="GO:0016020">
    <property type="term" value="C:membrane"/>
    <property type="evidence" value="ECO:0007669"/>
    <property type="project" value="InterPro"/>
</dbReference>
<organism evidence="3">
    <name type="scientific">Telmatobacter sp. DSM 110680</name>
    <dbReference type="NCBI Taxonomy" id="3036704"/>
    <lineage>
        <taxon>Bacteria</taxon>
        <taxon>Pseudomonadati</taxon>
        <taxon>Acidobacteriota</taxon>
        <taxon>Terriglobia</taxon>
        <taxon>Terriglobales</taxon>
        <taxon>Acidobacteriaceae</taxon>
        <taxon>Telmatobacter</taxon>
    </lineage>
</organism>
<feature type="domain" description="Signal transduction histidine kinase internal region" evidence="2">
    <location>
        <begin position="185"/>
        <end position="264"/>
    </location>
</feature>
<keyword evidence="1" id="KW-0812">Transmembrane</keyword>
<dbReference type="RefSeq" id="WP_348265141.1">
    <property type="nucleotide sequence ID" value="NZ_CP121196.1"/>
</dbReference>
<dbReference type="InterPro" id="IPR010559">
    <property type="entry name" value="Sig_transdc_His_kin_internal"/>
</dbReference>
<keyword evidence="1" id="KW-1133">Transmembrane helix</keyword>
<accession>A0AAU7DQF5</accession>
<dbReference type="SUPFAM" id="SSF55874">
    <property type="entry name" value="ATPase domain of HSP90 chaperone/DNA topoisomerase II/histidine kinase"/>
    <property type="match status" value="1"/>
</dbReference>
<keyword evidence="1" id="KW-0472">Membrane</keyword>
<reference evidence="3" key="1">
    <citation type="submission" date="2023-03" db="EMBL/GenBank/DDBJ databases">
        <title>Edaphobacter sp.</title>
        <authorList>
            <person name="Huber K.J."/>
            <person name="Papendorf J."/>
            <person name="Pilke C."/>
            <person name="Bunk B."/>
            <person name="Sproeer C."/>
            <person name="Pester M."/>
        </authorList>
    </citation>
    <scope>NUCLEOTIDE SEQUENCE</scope>
    <source>
        <strain evidence="3">DSM 110680</strain>
    </source>
</reference>
<dbReference type="AlphaFoldDB" id="A0AAU7DQF5"/>
<gene>
    <name evidence="3" type="ORF">P8935_11505</name>
</gene>
<sequence>MASSVPGMKEGAKFLKLGTAPVYLRRLVVSILCWTGVVLLESSQVFMNDAARGYVLPSMHYIAWAVFNWYVYAALTPLIFELGLRYPITGRNWAVHLIVPHALACVGLMVVQAICRGIAGSIYSMSHELQATSIALTSEWFEKRGLLGFIAYCVIAIIAGFAYLREEMRQRELRQAQLETRLASAELEKLRMQIHPHFLFNTLQAAITLVQEDPHAAEDVLLRLSQLLRISLDQMECNEISLARELEFLDLYTGIQRARFGDRLAVEIHAEPDTLSLLIPPLILQPLVENAIRHGIGKHKGKDCVEIFAHKKDGGLQIEVWNANSMAEEEGEKLFMRGVGLRNTRARLEQLYGTKGQLIFRSLARGGVVVLISVPAHESVPAESQTVVEAAS</sequence>
<dbReference type="Pfam" id="PF06580">
    <property type="entry name" value="His_kinase"/>
    <property type="match status" value="1"/>
</dbReference>
<dbReference type="InterPro" id="IPR050640">
    <property type="entry name" value="Bact_2-comp_sensor_kinase"/>
</dbReference>